<name>A0ABD2JF02_9BILA</name>
<proteinExistence type="predicted"/>
<dbReference type="PANTHER" id="PTHR22744:SF14">
    <property type="entry name" value="BTB DOMAIN-CONTAINING PROTEIN-RELATED"/>
    <property type="match status" value="1"/>
</dbReference>
<reference evidence="2 3" key="1">
    <citation type="submission" date="2024-10" db="EMBL/GenBank/DDBJ databases">
        <authorList>
            <person name="Kim D."/>
        </authorList>
    </citation>
    <scope>NUCLEOTIDE SEQUENCE [LARGE SCALE GENOMIC DNA]</scope>
    <source>
        <strain evidence="2">BH-2024</strain>
    </source>
</reference>
<dbReference type="Pfam" id="PF00651">
    <property type="entry name" value="BTB"/>
    <property type="match status" value="3"/>
</dbReference>
<dbReference type="SUPFAM" id="SSF54695">
    <property type="entry name" value="POZ domain"/>
    <property type="match status" value="3"/>
</dbReference>
<sequence>MIVTTDYSKTLKITDIGNASSNPSNEEPLAQIVHWKWDEKGAQQIISVSLKNPFPAPSSSSTDHDELTLKIGDKQIAVSAHWLSSVSPVISRMLSVEMKEKQQRMITLDELGVDMDQFKQFLEAITYLTMSRPFLPNPKNVLMLLKLADYFQVTALKSRCETHLINCVEIPLIDRFLLIERFGLDNLKYIGNASKPPNLEPLAQIIRWDWDKNGAQRIISTQILNKGSAISFHICANDYASFVIRILKKQEKNPFPAPSSSSTDDHLTVKIGDKQIAVSAHWLSSVSPVISRMLSVEMKEKQQRMITLDGLGVDMDKFKQFLEAISYQSTTFLPNPKNVLMLLKLADYFQVTALKSCCEKHLINCLEIPLIDRFLLIERFGLDNLENYFLHLDVDKLRAFFTANSEQLSSAVIAVSAHWLMSVSPVISRMLSVEMKEKQQRMITLDELGVDMDQFIEFLEAICGHFLPNPKNVLVLLQLADYFQVDGPFITSAHPHFL</sequence>
<gene>
    <name evidence="2" type="ORF">niasHT_023556</name>
</gene>
<feature type="domain" description="BTB" evidence="1">
    <location>
        <begin position="265"/>
        <end position="366"/>
    </location>
</feature>
<evidence type="ECO:0000313" key="2">
    <source>
        <dbReference type="EMBL" id="KAL3089092.1"/>
    </source>
</evidence>
<dbReference type="AlphaFoldDB" id="A0ABD2JF02"/>
<accession>A0ABD2JF02</accession>
<evidence type="ECO:0000259" key="1">
    <source>
        <dbReference type="SMART" id="SM00225"/>
    </source>
</evidence>
<dbReference type="SMART" id="SM00225">
    <property type="entry name" value="BTB"/>
    <property type="match status" value="2"/>
</dbReference>
<comment type="caution">
    <text evidence="2">The sequence shown here is derived from an EMBL/GenBank/DDBJ whole genome shotgun (WGS) entry which is preliminary data.</text>
</comment>
<evidence type="ECO:0000313" key="3">
    <source>
        <dbReference type="Proteomes" id="UP001620626"/>
    </source>
</evidence>
<organism evidence="2 3">
    <name type="scientific">Heterodera trifolii</name>
    <dbReference type="NCBI Taxonomy" id="157864"/>
    <lineage>
        <taxon>Eukaryota</taxon>
        <taxon>Metazoa</taxon>
        <taxon>Ecdysozoa</taxon>
        <taxon>Nematoda</taxon>
        <taxon>Chromadorea</taxon>
        <taxon>Rhabditida</taxon>
        <taxon>Tylenchina</taxon>
        <taxon>Tylenchomorpha</taxon>
        <taxon>Tylenchoidea</taxon>
        <taxon>Heteroderidae</taxon>
        <taxon>Heteroderinae</taxon>
        <taxon>Heterodera</taxon>
    </lineage>
</organism>
<dbReference type="InterPro" id="IPR011333">
    <property type="entry name" value="SKP1/BTB/POZ_sf"/>
</dbReference>
<protein>
    <recommendedName>
        <fullName evidence="1">BTB domain-containing protein</fullName>
    </recommendedName>
</protein>
<dbReference type="CDD" id="cd18186">
    <property type="entry name" value="BTB_POZ_ZBTB_KLHL-like"/>
    <property type="match status" value="3"/>
</dbReference>
<dbReference type="Gene3D" id="3.30.710.10">
    <property type="entry name" value="Potassium Channel Kv1.1, Chain A"/>
    <property type="match status" value="3"/>
</dbReference>
<dbReference type="Proteomes" id="UP001620626">
    <property type="component" value="Unassembled WGS sequence"/>
</dbReference>
<feature type="domain" description="BTB" evidence="1">
    <location>
        <begin position="65"/>
        <end position="168"/>
    </location>
</feature>
<dbReference type="PANTHER" id="PTHR22744">
    <property type="entry name" value="HELIX LOOP HELIX PROTEIN 21-RELATED"/>
    <property type="match status" value="1"/>
</dbReference>
<dbReference type="EMBL" id="JBICBT010000989">
    <property type="protein sequence ID" value="KAL3089092.1"/>
    <property type="molecule type" value="Genomic_DNA"/>
</dbReference>
<dbReference type="InterPro" id="IPR000210">
    <property type="entry name" value="BTB/POZ_dom"/>
</dbReference>
<keyword evidence="3" id="KW-1185">Reference proteome</keyword>